<protein>
    <submittedName>
        <fullName evidence="1">Uncharacterized protein</fullName>
    </submittedName>
</protein>
<dbReference type="AlphaFoldDB" id="A0A9J5W3F8"/>
<dbReference type="Proteomes" id="UP000824120">
    <property type="component" value="Chromosome 12"/>
</dbReference>
<dbReference type="OrthoDB" id="967281at2759"/>
<sequence>MKISWSANNPGRWFLGREDGRFSNSILIVNLFFLNMSDARAGGIPTEEDDSIRFAKKLVTHAKLGTIIVTSTPRSN</sequence>
<keyword evidence="2" id="KW-1185">Reference proteome</keyword>
<evidence type="ECO:0000313" key="1">
    <source>
        <dbReference type="EMBL" id="KAG5569840.1"/>
    </source>
</evidence>
<proteinExistence type="predicted"/>
<evidence type="ECO:0000313" key="2">
    <source>
        <dbReference type="Proteomes" id="UP000824120"/>
    </source>
</evidence>
<organism evidence="1 2">
    <name type="scientific">Solanum commersonii</name>
    <name type="common">Commerson's wild potato</name>
    <name type="synonym">Commerson's nightshade</name>
    <dbReference type="NCBI Taxonomy" id="4109"/>
    <lineage>
        <taxon>Eukaryota</taxon>
        <taxon>Viridiplantae</taxon>
        <taxon>Streptophyta</taxon>
        <taxon>Embryophyta</taxon>
        <taxon>Tracheophyta</taxon>
        <taxon>Spermatophyta</taxon>
        <taxon>Magnoliopsida</taxon>
        <taxon>eudicotyledons</taxon>
        <taxon>Gunneridae</taxon>
        <taxon>Pentapetalae</taxon>
        <taxon>asterids</taxon>
        <taxon>lamiids</taxon>
        <taxon>Solanales</taxon>
        <taxon>Solanaceae</taxon>
        <taxon>Solanoideae</taxon>
        <taxon>Solaneae</taxon>
        <taxon>Solanum</taxon>
    </lineage>
</organism>
<accession>A0A9J5W3F8</accession>
<gene>
    <name evidence="1" type="ORF">H5410_059606</name>
</gene>
<name>A0A9J5W3F8_SOLCO</name>
<comment type="caution">
    <text evidence="1">The sequence shown here is derived from an EMBL/GenBank/DDBJ whole genome shotgun (WGS) entry which is preliminary data.</text>
</comment>
<reference evidence="1 2" key="1">
    <citation type="submission" date="2020-09" db="EMBL/GenBank/DDBJ databases">
        <title>De no assembly of potato wild relative species, Solanum commersonii.</title>
        <authorList>
            <person name="Cho K."/>
        </authorList>
    </citation>
    <scope>NUCLEOTIDE SEQUENCE [LARGE SCALE GENOMIC DNA]</scope>
    <source>
        <strain evidence="1">LZ3.2</strain>
        <tissue evidence="1">Leaf</tissue>
    </source>
</reference>
<dbReference type="EMBL" id="JACXVP010000012">
    <property type="protein sequence ID" value="KAG5569840.1"/>
    <property type="molecule type" value="Genomic_DNA"/>
</dbReference>